<dbReference type="AlphaFoldDB" id="A0A853CLD2"/>
<dbReference type="Proteomes" id="UP000541969">
    <property type="component" value="Unassembled WGS sequence"/>
</dbReference>
<dbReference type="EMBL" id="JACBZT010000001">
    <property type="protein sequence ID" value="NYJ08570.1"/>
    <property type="molecule type" value="Genomic_DNA"/>
</dbReference>
<protein>
    <recommendedName>
        <fullName evidence="3">Immunity protein 26</fullName>
    </recommendedName>
</protein>
<keyword evidence="2" id="KW-1185">Reference proteome</keyword>
<sequence>MGDTRLATSIPEGTAFFVEEEGERLAFGVVARRQPRGHCIALYLFWPPAIDLTEWPDDLPDPASASFRGRFADRALRDGVWSSMGVHPGFRREQWPFDRILHREFITGRCTLIALDDRNPLKMIGSEPVECDTATGLPSDTLYAAYHLKEAILERGGKWLA</sequence>
<comment type="caution">
    <text evidence="1">The sequence shown here is derived from an EMBL/GenBank/DDBJ whole genome shotgun (WGS) entry which is preliminary data.</text>
</comment>
<name>A0A853CLD2_9ACTN</name>
<organism evidence="1 2">
    <name type="scientific">Petropleomorpha daqingensis</name>
    <dbReference type="NCBI Taxonomy" id="2026353"/>
    <lineage>
        <taxon>Bacteria</taxon>
        <taxon>Bacillati</taxon>
        <taxon>Actinomycetota</taxon>
        <taxon>Actinomycetes</taxon>
        <taxon>Geodermatophilales</taxon>
        <taxon>Geodermatophilaceae</taxon>
        <taxon>Petropleomorpha</taxon>
    </lineage>
</organism>
<evidence type="ECO:0008006" key="3">
    <source>
        <dbReference type="Google" id="ProtNLM"/>
    </source>
</evidence>
<evidence type="ECO:0000313" key="2">
    <source>
        <dbReference type="Proteomes" id="UP000541969"/>
    </source>
</evidence>
<evidence type="ECO:0000313" key="1">
    <source>
        <dbReference type="EMBL" id="NYJ08570.1"/>
    </source>
</evidence>
<proteinExistence type="predicted"/>
<accession>A0A853CLD2</accession>
<reference evidence="1 2" key="1">
    <citation type="submission" date="2020-07" db="EMBL/GenBank/DDBJ databases">
        <title>Sequencing the genomes of 1000 actinobacteria strains.</title>
        <authorList>
            <person name="Klenk H.-P."/>
        </authorList>
    </citation>
    <scope>NUCLEOTIDE SEQUENCE [LARGE SCALE GENOMIC DNA]</scope>
    <source>
        <strain evidence="1 2">DSM 104001</strain>
    </source>
</reference>
<dbReference type="RefSeq" id="WP_179721261.1">
    <property type="nucleotide sequence ID" value="NZ_JACBZT010000001.1"/>
</dbReference>
<gene>
    <name evidence="1" type="ORF">GGQ55_004848</name>
</gene>